<sequence>MEQFNDAVNKLLGTLVSKPDTKAVFLSLGAALFLSVILWGAYRLANPSAAYRPRFAATLVALAFLSTILMDLIQSNLALSLGMLGSLSIVRFRTNIRDPRDIGFIFWSMAIGLAAATGSYLIGLSGSLVLGTFLVCTGRRNKVPDDMMLVVRGSSADLGVVGAIVEQSCLRNRVKAKNVLSDSFELVYEVQVDVANSDTLIGQLFDVGGIDSVNLLAGERAA</sequence>
<feature type="transmembrane region" description="Helical" evidence="1">
    <location>
        <begin position="104"/>
        <end position="135"/>
    </location>
</feature>
<dbReference type="Proteomes" id="UP000787672">
    <property type="component" value="Unassembled WGS sequence"/>
</dbReference>
<keyword evidence="1" id="KW-0812">Transmembrane</keyword>
<dbReference type="Pfam" id="PF16316">
    <property type="entry name" value="DUF4956"/>
    <property type="match status" value="1"/>
</dbReference>
<organism evidence="2 3">
    <name type="scientific">Dysosmobacter acutus</name>
    <dbReference type="NCBI Taxonomy" id="2841504"/>
    <lineage>
        <taxon>Bacteria</taxon>
        <taxon>Bacillati</taxon>
        <taxon>Bacillota</taxon>
        <taxon>Clostridia</taxon>
        <taxon>Eubacteriales</taxon>
        <taxon>Oscillospiraceae</taxon>
        <taxon>Dysosmobacter</taxon>
    </lineage>
</organism>
<dbReference type="EMBL" id="JAHLQN010000001">
    <property type="protein sequence ID" value="MBU5626767.1"/>
    <property type="molecule type" value="Genomic_DNA"/>
</dbReference>
<comment type="caution">
    <text evidence="2">The sequence shown here is derived from an EMBL/GenBank/DDBJ whole genome shotgun (WGS) entry which is preliminary data.</text>
</comment>
<dbReference type="InterPro" id="IPR032531">
    <property type="entry name" value="DUF4956"/>
</dbReference>
<evidence type="ECO:0000313" key="3">
    <source>
        <dbReference type="Proteomes" id="UP000787672"/>
    </source>
</evidence>
<proteinExistence type="predicted"/>
<evidence type="ECO:0000256" key="1">
    <source>
        <dbReference type="SAM" id="Phobius"/>
    </source>
</evidence>
<gene>
    <name evidence="2" type="ORF">KQI82_07545</name>
</gene>
<dbReference type="RefSeq" id="WP_216632215.1">
    <property type="nucleotide sequence ID" value="NZ_JAHLQN010000001.1"/>
</dbReference>
<accession>A0ABS6FB40</accession>
<name>A0ABS6FB40_9FIRM</name>
<evidence type="ECO:0000313" key="2">
    <source>
        <dbReference type="EMBL" id="MBU5626767.1"/>
    </source>
</evidence>
<protein>
    <submittedName>
        <fullName evidence="2">DUF4956 domain-containing protein</fullName>
    </submittedName>
</protein>
<feature type="transmembrane region" description="Helical" evidence="1">
    <location>
        <begin position="23"/>
        <end position="42"/>
    </location>
</feature>
<keyword evidence="1" id="KW-1133">Transmembrane helix</keyword>
<reference evidence="2 3" key="1">
    <citation type="submission" date="2021-06" db="EMBL/GenBank/DDBJ databases">
        <authorList>
            <person name="Sun Q."/>
            <person name="Li D."/>
        </authorList>
    </citation>
    <scope>NUCLEOTIDE SEQUENCE [LARGE SCALE GENOMIC DNA]</scope>
    <source>
        <strain evidence="2 3">MSJ-2</strain>
    </source>
</reference>
<keyword evidence="3" id="KW-1185">Reference proteome</keyword>
<keyword evidence="1" id="KW-0472">Membrane</keyword>